<sequence length="877" mass="97691">MGTPFNKIDEGFSEDTRSQSGSDLITRTESGMVESSESEPGPIPLPSWILNLSEAERSEFTYAILRSLRTSSIAAIVERLNPLLHLDPVNRLPSEIIFAIFSFLPAETLLLTSSMSKAWRLRALDSQLWKQAFHSEGWVADMTQIRAFEASERSRVLELRERRRRVRRADLDGDRPSPKKRVVQESGLFGDGSQDGRNVQNTDGPAESWVEQHGVVEADDSIPVIEDAMQDVDFHDSRLSPEATTTSRDMRGNNIMHPVPIYHYDSTIQSPPISADPILPPVTPTLLQSGSGNEPRVNWQYLYKQKRRLEDNWNSGRYVNFQLPHPNHMEEAHGECVYTIQFSGNYLVSGSRDKTVRIWNLETQRLMVPPLTGHKASVLCLQFDERPEQDIVISGGSDNNVILWQFSTGKLIRTLTNAHTESVLNLRFDDRHLITCSKDKTIKVWNRNAILPTDEAYPKTTTTPGTSFPPYIVNMFHELESQHLHFKPLKEYSLMMTLNGHSAAVNAIQILDGQIVSASGDRTVKVWDVRTGICLKTFVGHIKGIACVQFDGRRIVSGSSDNTVRIFDRVTGAEVACLQGHASLVRTVQARFGDHPGNEDELEAEARAVDQKYFEAMNKGTISTELTREHRRARNAGSKDPKDIFAYGAKLPPGGGGSRWARIVSGSYDETVIIWKKDSKGKWVPQHELKQSDAVRAASGTRGRSPAQGANTQPGNGAPTPMASFQQLAAQAQAQAQHAQALVAQAHALHAQQMQAQLAQLAQNSSQTANAVLLAQMQNQNNQGQPAQNGDAQPTTNPAIVPLVQPQTHHHPPHHHHHHHGLAMAIQQQQQQHRVFKLQFDSRRIICCSQDPTIVGWDFANNDRDIVGASRFFGEST</sequence>
<feature type="repeat" description="WD" evidence="4">
    <location>
        <begin position="416"/>
        <end position="446"/>
    </location>
</feature>
<dbReference type="Pfam" id="PF00400">
    <property type="entry name" value="WD40"/>
    <property type="match status" value="5"/>
</dbReference>
<name>A0A9P4SGQ3_9PEZI</name>
<dbReference type="Pfam" id="PF12937">
    <property type="entry name" value="F-box-like"/>
    <property type="match status" value="1"/>
</dbReference>
<evidence type="ECO:0000256" key="2">
    <source>
        <dbReference type="ARBA" id="ARBA00022574"/>
    </source>
</evidence>
<dbReference type="Gene3D" id="2.130.10.10">
    <property type="entry name" value="YVTN repeat-like/Quinoprotein amine dehydrogenase"/>
    <property type="match status" value="2"/>
</dbReference>
<evidence type="ECO:0000256" key="1">
    <source>
        <dbReference type="ARBA" id="ARBA00007968"/>
    </source>
</evidence>
<evidence type="ECO:0000313" key="8">
    <source>
        <dbReference type="EMBL" id="KAF2842079.1"/>
    </source>
</evidence>
<dbReference type="AlphaFoldDB" id="A0A9P4SGQ3"/>
<feature type="compositionally biased region" description="Polar residues" evidence="6">
    <location>
        <begin position="18"/>
        <end position="35"/>
    </location>
</feature>
<evidence type="ECO:0000259" key="7">
    <source>
        <dbReference type="PROSITE" id="PS50181"/>
    </source>
</evidence>
<dbReference type="SUPFAM" id="SSF50978">
    <property type="entry name" value="WD40 repeat-like"/>
    <property type="match status" value="1"/>
</dbReference>
<dbReference type="SUPFAM" id="SSF81383">
    <property type="entry name" value="F-box domain"/>
    <property type="match status" value="1"/>
</dbReference>
<dbReference type="InterPro" id="IPR001680">
    <property type="entry name" value="WD40_rpt"/>
</dbReference>
<dbReference type="SMART" id="SM00320">
    <property type="entry name" value="WD40"/>
    <property type="match status" value="7"/>
</dbReference>
<dbReference type="CDD" id="cd00200">
    <property type="entry name" value="WD40"/>
    <property type="match status" value="1"/>
</dbReference>
<feature type="compositionally biased region" description="Basic residues" evidence="6">
    <location>
        <begin position="808"/>
        <end position="821"/>
    </location>
</feature>
<keyword evidence="9" id="KW-1185">Reference proteome</keyword>
<feature type="repeat" description="WD" evidence="4">
    <location>
        <begin position="330"/>
        <end position="369"/>
    </location>
</feature>
<reference evidence="8" key="1">
    <citation type="journal article" date="2020" name="Stud. Mycol.">
        <title>101 Dothideomycetes genomes: a test case for predicting lifestyles and emergence of pathogens.</title>
        <authorList>
            <person name="Haridas S."/>
            <person name="Albert R."/>
            <person name="Binder M."/>
            <person name="Bloem J."/>
            <person name="Labutti K."/>
            <person name="Salamov A."/>
            <person name="Andreopoulos B."/>
            <person name="Baker S."/>
            <person name="Barry K."/>
            <person name="Bills G."/>
            <person name="Bluhm B."/>
            <person name="Cannon C."/>
            <person name="Castanera R."/>
            <person name="Culley D."/>
            <person name="Daum C."/>
            <person name="Ezra D."/>
            <person name="Gonzalez J."/>
            <person name="Henrissat B."/>
            <person name="Kuo A."/>
            <person name="Liang C."/>
            <person name="Lipzen A."/>
            <person name="Lutzoni F."/>
            <person name="Magnuson J."/>
            <person name="Mondo S."/>
            <person name="Nolan M."/>
            <person name="Ohm R."/>
            <person name="Pangilinan J."/>
            <person name="Park H.-J."/>
            <person name="Ramirez L."/>
            <person name="Alfaro M."/>
            <person name="Sun H."/>
            <person name="Tritt A."/>
            <person name="Yoshinaga Y."/>
            <person name="Zwiers L.-H."/>
            <person name="Turgeon B."/>
            <person name="Goodwin S."/>
            <person name="Spatafora J."/>
            <person name="Crous P."/>
            <person name="Grigoriev I."/>
        </authorList>
    </citation>
    <scope>NUCLEOTIDE SEQUENCE</scope>
    <source>
        <strain evidence="8">CBS 101060</strain>
    </source>
</reference>
<dbReference type="InterPro" id="IPR001810">
    <property type="entry name" value="F-box_dom"/>
</dbReference>
<evidence type="ECO:0000313" key="9">
    <source>
        <dbReference type="Proteomes" id="UP000799429"/>
    </source>
</evidence>
<dbReference type="InterPro" id="IPR019775">
    <property type="entry name" value="WD40_repeat_CS"/>
</dbReference>
<feature type="repeat" description="WD" evidence="4">
    <location>
        <begin position="538"/>
        <end position="568"/>
    </location>
</feature>
<comment type="caution">
    <text evidence="8">The sequence shown here is derived from an EMBL/GenBank/DDBJ whole genome shotgun (WGS) entry which is preliminary data.</text>
</comment>
<feature type="repeat" description="WD" evidence="4">
    <location>
        <begin position="371"/>
        <end position="414"/>
    </location>
</feature>
<keyword evidence="3" id="KW-0677">Repeat</keyword>
<keyword evidence="2 4" id="KW-0853">WD repeat</keyword>
<dbReference type="InterPro" id="IPR036047">
    <property type="entry name" value="F-box-like_dom_sf"/>
</dbReference>
<dbReference type="PANTHER" id="PTHR14604">
    <property type="entry name" value="WD40 REPEAT PF20"/>
    <property type="match status" value="1"/>
</dbReference>
<dbReference type="OrthoDB" id="19711at2759"/>
<feature type="region of interest" description="Disordered" evidence="6">
    <location>
        <begin position="804"/>
        <end position="826"/>
    </location>
</feature>
<dbReference type="Gene3D" id="1.20.1280.50">
    <property type="match status" value="1"/>
</dbReference>
<dbReference type="EMBL" id="MU006090">
    <property type="protein sequence ID" value="KAF2842079.1"/>
    <property type="molecule type" value="Genomic_DNA"/>
</dbReference>
<comment type="similarity">
    <text evidence="1">Belongs to the WD repeat MET30/SCONB/SCON-2 family.</text>
</comment>
<dbReference type="Proteomes" id="UP000799429">
    <property type="component" value="Unassembled WGS sequence"/>
</dbReference>
<feature type="compositionally biased region" description="Basic and acidic residues" evidence="6">
    <location>
        <begin position="683"/>
        <end position="693"/>
    </location>
</feature>
<feature type="domain" description="F-box" evidence="7">
    <location>
        <begin position="86"/>
        <end position="132"/>
    </location>
</feature>
<keyword evidence="5" id="KW-0175">Coiled coil</keyword>
<accession>A0A9P4SGQ3</accession>
<dbReference type="InterPro" id="IPR050995">
    <property type="entry name" value="WD-F-box_domain-protein"/>
</dbReference>
<organism evidence="8 9">
    <name type="scientific">Patellaria atrata CBS 101060</name>
    <dbReference type="NCBI Taxonomy" id="1346257"/>
    <lineage>
        <taxon>Eukaryota</taxon>
        <taxon>Fungi</taxon>
        <taxon>Dikarya</taxon>
        <taxon>Ascomycota</taxon>
        <taxon>Pezizomycotina</taxon>
        <taxon>Dothideomycetes</taxon>
        <taxon>Dothideomycetes incertae sedis</taxon>
        <taxon>Patellariales</taxon>
        <taxon>Patellariaceae</taxon>
        <taxon>Patellaria</taxon>
    </lineage>
</organism>
<feature type="region of interest" description="Disordered" evidence="6">
    <location>
        <begin position="1"/>
        <end position="41"/>
    </location>
</feature>
<dbReference type="InterPro" id="IPR015943">
    <property type="entry name" value="WD40/YVTN_repeat-like_dom_sf"/>
</dbReference>
<dbReference type="InterPro" id="IPR036322">
    <property type="entry name" value="WD40_repeat_dom_sf"/>
</dbReference>
<feature type="coiled-coil region" evidence="5">
    <location>
        <begin position="722"/>
        <end position="771"/>
    </location>
</feature>
<dbReference type="PROSITE" id="PS00678">
    <property type="entry name" value="WD_REPEATS_1"/>
    <property type="match status" value="2"/>
</dbReference>
<dbReference type="PROSITE" id="PS50181">
    <property type="entry name" value="FBOX"/>
    <property type="match status" value="1"/>
</dbReference>
<evidence type="ECO:0000256" key="4">
    <source>
        <dbReference type="PROSITE-ProRule" id="PRU00221"/>
    </source>
</evidence>
<feature type="region of interest" description="Disordered" evidence="6">
    <location>
        <begin position="683"/>
        <end position="722"/>
    </location>
</feature>
<dbReference type="PROSITE" id="PS50294">
    <property type="entry name" value="WD_REPEATS_REGION"/>
    <property type="match status" value="4"/>
</dbReference>
<feature type="repeat" description="WD" evidence="4">
    <location>
        <begin position="498"/>
        <end position="537"/>
    </location>
</feature>
<proteinExistence type="inferred from homology"/>
<dbReference type="PRINTS" id="PR00320">
    <property type="entry name" value="GPROTEINBRPT"/>
</dbReference>
<feature type="compositionally biased region" description="Basic and acidic residues" evidence="6">
    <location>
        <begin position="7"/>
        <end position="17"/>
    </location>
</feature>
<dbReference type="PROSITE" id="PS50082">
    <property type="entry name" value="WD_REPEATS_2"/>
    <property type="match status" value="5"/>
</dbReference>
<evidence type="ECO:0000256" key="6">
    <source>
        <dbReference type="SAM" id="MobiDB-lite"/>
    </source>
</evidence>
<dbReference type="InterPro" id="IPR020472">
    <property type="entry name" value="WD40_PAC1"/>
</dbReference>
<feature type="region of interest" description="Disordered" evidence="6">
    <location>
        <begin position="169"/>
        <end position="206"/>
    </location>
</feature>
<dbReference type="PANTHER" id="PTHR14604:SF4">
    <property type="entry name" value="F-BOX DOMAIN-CONTAINING PROTEIN"/>
    <property type="match status" value="1"/>
</dbReference>
<evidence type="ECO:0000256" key="5">
    <source>
        <dbReference type="SAM" id="Coils"/>
    </source>
</evidence>
<gene>
    <name evidence="8" type="ORF">M501DRAFT_948322</name>
</gene>
<protein>
    <submittedName>
        <fullName evidence="8">WD40 repeat-like protein</fullName>
    </submittedName>
</protein>
<evidence type="ECO:0000256" key="3">
    <source>
        <dbReference type="ARBA" id="ARBA00022737"/>
    </source>
</evidence>